<dbReference type="InterPro" id="IPR050638">
    <property type="entry name" value="AA-Vitamin_Transporters"/>
</dbReference>
<dbReference type="STRING" id="687842.ASU31_06460"/>
<evidence type="ECO:0000256" key="3">
    <source>
        <dbReference type="ARBA" id="ARBA00022692"/>
    </source>
</evidence>
<feature type="transmembrane region" description="Helical" evidence="6">
    <location>
        <begin position="77"/>
        <end position="100"/>
    </location>
</feature>
<keyword evidence="9" id="KW-1185">Reference proteome</keyword>
<protein>
    <submittedName>
        <fullName evidence="8">Permease</fullName>
    </submittedName>
</protein>
<evidence type="ECO:0000313" key="9">
    <source>
        <dbReference type="Proteomes" id="UP000051950"/>
    </source>
</evidence>
<evidence type="ECO:0000256" key="1">
    <source>
        <dbReference type="ARBA" id="ARBA00004651"/>
    </source>
</evidence>
<dbReference type="AlphaFoldDB" id="A0A0T5VTX5"/>
<feature type="transmembrane region" description="Helical" evidence="6">
    <location>
        <begin position="215"/>
        <end position="233"/>
    </location>
</feature>
<evidence type="ECO:0000256" key="6">
    <source>
        <dbReference type="SAM" id="Phobius"/>
    </source>
</evidence>
<dbReference type="Proteomes" id="UP000051950">
    <property type="component" value="Unassembled WGS sequence"/>
</dbReference>
<evidence type="ECO:0000256" key="5">
    <source>
        <dbReference type="ARBA" id="ARBA00023136"/>
    </source>
</evidence>
<organism evidence="8 9">
    <name type="scientific">Pedobacter ginsenosidimutans</name>
    <dbReference type="NCBI Taxonomy" id="687842"/>
    <lineage>
        <taxon>Bacteria</taxon>
        <taxon>Pseudomonadati</taxon>
        <taxon>Bacteroidota</taxon>
        <taxon>Sphingobacteriia</taxon>
        <taxon>Sphingobacteriales</taxon>
        <taxon>Sphingobacteriaceae</taxon>
        <taxon>Pedobacter</taxon>
    </lineage>
</organism>
<feature type="domain" description="EamA" evidence="7">
    <location>
        <begin position="10"/>
        <end position="151"/>
    </location>
</feature>
<accession>A0A0T5VTX5</accession>
<keyword evidence="2" id="KW-1003">Cell membrane</keyword>
<dbReference type="OrthoDB" id="369870at2"/>
<comment type="caution">
    <text evidence="8">The sequence shown here is derived from an EMBL/GenBank/DDBJ whole genome shotgun (WGS) entry which is preliminary data.</text>
</comment>
<feature type="transmembrane region" description="Helical" evidence="6">
    <location>
        <begin position="271"/>
        <end position="292"/>
    </location>
</feature>
<reference evidence="8 9" key="1">
    <citation type="submission" date="2015-11" db="EMBL/GenBank/DDBJ databases">
        <title>Sequence of Pedobacter ginsenosidimutans.</title>
        <authorList>
            <person name="Carson E."/>
            <person name="Keyser V."/>
            <person name="Newman J."/>
            <person name="Miller J."/>
        </authorList>
    </citation>
    <scope>NUCLEOTIDE SEQUENCE [LARGE SCALE GENOMIC DNA]</scope>
    <source>
        <strain evidence="8 9">KACC 14530</strain>
    </source>
</reference>
<comment type="subcellular location">
    <subcellularLocation>
        <location evidence="1">Cell membrane</location>
        <topology evidence="1">Multi-pass membrane protein</topology>
    </subcellularLocation>
</comment>
<keyword evidence="5 6" id="KW-0472">Membrane</keyword>
<dbReference type="InterPro" id="IPR000620">
    <property type="entry name" value="EamA_dom"/>
</dbReference>
<keyword evidence="4 6" id="KW-1133">Transmembrane helix</keyword>
<dbReference type="RefSeq" id="WP_057931536.1">
    <property type="nucleotide sequence ID" value="NZ_LMZQ01000003.1"/>
</dbReference>
<dbReference type="PANTHER" id="PTHR32322">
    <property type="entry name" value="INNER MEMBRANE TRANSPORTER"/>
    <property type="match status" value="1"/>
</dbReference>
<feature type="transmembrane region" description="Helical" evidence="6">
    <location>
        <begin position="245"/>
        <end position="265"/>
    </location>
</feature>
<proteinExistence type="predicted"/>
<evidence type="ECO:0000256" key="2">
    <source>
        <dbReference type="ARBA" id="ARBA00022475"/>
    </source>
</evidence>
<feature type="transmembrane region" description="Helical" evidence="6">
    <location>
        <begin position="38"/>
        <end position="56"/>
    </location>
</feature>
<gene>
    <name evidence="8" type="ORF">ASU31_06460</name>
</gene>
<dbReference type="Pfam" id="PF00892">
    <property type="entry name" value="EamA"/>
    <property type="match status" value="2"/>
</dbReference>
<feature type="transmembrane region" description="Helical" evidence="6">
    <location>
        <begin position="7"/>
        <end position="26"/>
    </location>
</feature>
<dbReference type="SUPFAM" id="SSF103481">
    <property type="entry name" value="Multidrug resistance efflux transporter EmrE"/>
    <property type="match status" value="2"/>
</dbReference>
<dbReference type="PANTHER" id="PTHR32322:SF18">
    <property type="entry name" value="S-ADENOSYLMETHIONINE_S-ADENOSYLHOMOCYSTEINE TRANSPORTER"/>
    <property type="match status" value="1"/>
</dbReference>
<evidence type="ECO:0000259" key="7">
    <source>
        <dbReference type="Pfam" id="PF00892"/>
    </source>
</evidence>
<evidence type="ECO:0000313" key="8">
    <source>
        <dbReference type="EMBL" id="KRT17307.1"/>
    </source>
</evidence>
<feature type="transmembrane region" description="Helical" evidence="6">
    <location>
        <begin position="158"/>
        <end position="177"/>
    </location>
</feature>
<dbReference type="GO" id="GO:0005886">
    <property type="term" value="C:plasma membrane"/>
    <property type="evidence" value="ECO:0007669"/>
    <property type="project" value="UniProtKB-SubCell"/>
</dbReference>
<dbReference type="EMBL" id="LMZQ01000003">
    <property type="protein sequence ID" value="KRT17307.1"/>
    <property type="molecule type" value="Genomic_DNA"/>
</dbReference>
<dbReference type="InterPro" id="IPR037185">
    <property type="entry name" value="EmrE-like"/>
</dbReference>
<feature type="transmembrane region" description="Helical" evidence="6">
    <location>
        <begin position="135"/>
        <end position="152"/>
    </location>
</feature>
<name>A0A0T5VTX5_9SPHI</name>
<sequence>MADSKSKYFIAGIVPYIIWGTMSIPLRNIKGFPPHEILYYRIFISIIVVWATILLFRREALKNDLNFLKSLSARKKTRLLLLTVVSSFLITGNWFTYIYAVNSVSLKAAAFAYMVCPLLTALCGFIILKEQLTKAKIIALIIAFISIILLATGSLHEVMWAIIVASFYALYVIVLKVIKDVDKFNFLGVQLILSGLMMLPLYFLNAAPFPTETFFWSHIFLIAIVFTIIPLFLNSYALLGMPSSALGILIYLNPIVAFTVAFFYFKEKIDLHQLFAYLLLLLSIVIFNAQLLKSVVYKKQ</sequence>
<evidence type="ECO:0000256" key="4">
    <source>
        <dbReference type="ARBA" id="ARBA00022989"/>
    </source>
</evidence>
<feature type="transmembrane region" description="Helical" evidence="6">
    <location>
        <begin position="184"/>
        <end position="203"/>
    </location>
</feature>
<feature type="domain" description="EamA" evidence="7">
    <location>
        <begin position="158"/>
        <end position="288"/>
    </location>
</feature>
<feature type="transmembrane region" description="Helical" evidence="6">
    <location>
        <begin position="106"/>
        <end position="128"/>
    </location>
</feature>
<keyword evidence="3 6" id="KW-0812">Transmembrane</keyword>